<proteinExistence type="predicted"/>
<name>A0AAJ1IEU1_9SPIO</name>
<protein>
    <submittedName>
        <fullName evidence="1">Uncharacterized protein</fullName>
    </submittedName>
</protein>
<accession>A0AAJ1IEU1</accession>
<sequence length="105" mass="11834">MKRTGVLKIIHDTAFPVNKLVIHPNTGFDLGFMQLKYVPQLCINSGVEEFKTGCSEVFCNVDLMLLNECGADKLEMSQKLWLKIGMPDKALLVFDEETNRLLIAC</sequence>
<organism evidence="1 2">
    <name type="scientific">Candidatus Thalassospirochaeta sargassi</name>
    <dbReference type="NCBI Taxonomy" id="3119039"/>
    <lineage>
        <taxon>Bacteria</taxon>
        <taxon>Pseudomonadati</taxon>
        <taxon>Spirochaetota</taxon>
        <taxon>Spirochaetia</taxon>
        <taxon>Spirochaetales</taxon>
        <taxon>Spirochaetaceae</taxon>
        <taxon>Candidatus Thalassospirochaeta</taxon>
    </lineage>
</organism>
<reference evidence="1 2" key="1">
    <citation type="submission" date="2022-12" db="EMBL/GenBank/DDBJ databases">
        <title>Metagenome assembled genome from gulf of manar.</title>
        <authorList>
            <person name="Kohli P."/>
            <person name="Pk S."/>
            <person name="Venkata Ramana C."/>
            <person name="Sasikala C."/>
        </authorList>
    </citation>
    <scope>NUCLEOTIDE SEQUENCE [LARGE SCALE GENOMIC DNA]</scope>
    <source>
        <strain evidence="1">JB008</strain>
    </source>
</reference>
<dbReference type="Proteomes" id="UP001221217">
    <property type="component" value="Unassembled WGS sequence"/>
</dbReference>
<dbReference type="EMBL" id="JAQQAL010000011">
    <property type="protein sequence ID" value="MDC7226095.1"/>
    <property type="molecule type" value="Genomic_DNA"/>
</dbReference>
<evidence type="ECO:0000313" key="1">
    <source>
        <dbReference type="EMBL" id="MDC7226095.1"/>
    </source>
</evidence>
<gene>
    <name evidence="1" type="ORF">PQJ61_04950</name>
</gene>
<comment type="caution">
    <text evidence="1">The sequence shown here is derived from an EMBL/GenBank/DDBJ whole genome shotgun (WGS) entry which is preliminary data.</text>
</comment>
<dbReference type="AlphaFoldDB" id="A0AAJ1IEU1"/>
<evidence type="ECO:0000313" key="2">
    <source>
        <dbReference type="Proteomes" id="UP001221217"/>
    </source>
</evidence>